<keyword evidence="1" id="KW-0723">Serine/threonine-protein kinase</keyword>
<comment type="caution">
    <text evidence="5">The sequence shown here is derived from an EMBL/GenBank/DDBJ whole genome shotgun (WGS) entry which is preliminary data.</text>
</comment>
<keyword evidence="6" id="KW-1185">Reference proteome</keyword>
<keyword evidence="3" id="KW-0418">Kinase</keyword>
<accession>A0ABR3ZP32</accession>
<dbReference type="InterPro" id="IPR004166">
    <property type="entry name" value="a-kinase_dom"/>
</dbReference>
<feature type="domain" description="Alpha-type protein kinase" evidence="4">
    <location>
        <begin position="174"/>
        <end position="259"/>
    </location>
</feature>
<evidence type="ECO:0000256" key="3">
    <source>
        <dbReference type="ARBA" id="ARBA00022777"/>
    </source>
</evidence>
<gene>
    <name evidence="5" type="ORF">Sste5346_001449</name>
</gene>
<name>A0ABR3ZP32_9PEZI</name>
<evidence type="ECO:0000313" key="5">
    <source>
        <dbReference type="EMBL" id="KAL1902468.1"/>
    </source>
</evidence>
<reference evidence="5 6" key="1">
    <citation type="journal article" date="2024" name="IMA Fungus">
        <title>IMA Genome - F19 : A genome assembly and annotation guide to empower mycologists, including annotated draft genome sequences of Ceratocystis pirilliformis, Diaporthe australafricana, Fusarium ophioides, Paecilomyces lecythidis, and Sporothrix stenoceras.</title>
        <authorList>
            <person name="Aylward J."/>
            <person name="Wilson A.M."/>
            <person name="Visagie C.M."/>
            <person name="Spraker J."/>
            <person name="Barnes I."/>
            <person name="Buitendag C."/>
            <person name="Ceriani C."/>
            <person name="Del Mar Angel L."/>
            <person name="du Plessis D."/>
            <person name="Fuchs T."/>
            <person name="Gasser K."/>
            <person name="Kramer D."/>
            <person name="Li W."/>
            <person name="Munsamy K."/>
            <person name="Piso A."/>
            <person name="Price J.L."/>
            <person name="Sonnekus B."/>
            <person name="Thomas C."/>
            <person name="van der Nest A."/>
            <person name="van Dijk A."/>
            <person name="van Heerden A."/>
            <person name="van Vuuren N."/>
            <person name="Yilmaz N."/>
            <person name="Duong T.A."/>
            <person name="van der Merwe N.A."/>
            <person name="Wingfield M.J."/>
            <person name="Wingfield B.D."/>
        </authorList>
    </citation>
    <scope>NUCLEOTIDE SEQUENCE [LARGE SCALE GENOMIC DNA]</scope>
    <source>
        <strain evidence="5 6">CMW 5346</strain>
    </source>
</reference>
<sequence length="285" mass="31902">MQVLYSTFLDKVRPRVGIVSYKDHGDTEGEHVECFDFTINPDKVFRFVKKLSASGGGGDAPEDALGGLNAALNMEWERQTRCIIHITDAPCHGRALYDYRHDYDRYPDAGSELHGLTPTMVIQRMLDLNINYTPVPLSYDTDRMALVFFEAFSALTPSCRLATMNKYSPKNLECIRAVNIYPALHQVIANINPMRSSETHDKQANLTSHNSMTPTATYATSVIARFMLLESWFEGPYVKYNSNGGWLNEELESMNVYQAAQSAACSPIRPSRPPTTITYASPAPT</sequence>
<dbReference type="Pfam" id="PF02816">
    <property type="entry name" value="Alpha_kinase"/>
    <property type="match status" value="1"/>
</dbReference>
<dbReference type="EMBL" id="JAWCUI010000005">
    <property type="protein sequence ID" value="KAL1902468.1"/>
    <property type="molecule type" value="Genomic_DNA"/>
</dbReference>
<evidence type="ECO:0000256" key="2">
    <source>
        <dbReference type="ARBA" id="ARBA00022679"/>
    </source>
</evidence>
<evidence type="ECO:0000313" key="6">
    <source>
        <dbReference type="Proteomes" id="UP001583186"/>
    </source>
</evidence>
<keyword evidence="2" id="KW-0808">Transferase</keyword>
<dbReference type="PANTHER" id="PTHR47763">
    <property type="entry name" value="ALPHA-PROTEIN KINASE VWKA"/>
    <property type="match status" value="1"/>
</dbReference>
<dbReference type="InterPro" id="IPR052969">
    <property type="entry name" value="Thr-specific_kinase-like"/>
</dbReference>
<evidence type="ECO:0000256" key="1">
    <source>
        <dbReference type="ARBA" id="ARBA00022527"/>
    </source>
</evidence>
<dbReference type="Proteomes" id="UP001583186">
    <property type="component" value="Unassembled WGS sequence"/>
</dbReference>
<dbReference type="SUPFAM" id="SSF53300">
    <property type="entry name" value="vWA-like"/>
    <property type="match status" value="1"/>
</dbReference>
<dbReference type="Gene3D" id="3.40.50.410">
    <property type="entry name" value="von Willebrand factor, type A domain"/>
    <property type="match status" value="1"/>
</dbReference>
<proteinExistence type="predicted"/>
<organism evidence="5 6">
    <name type="scientific">Sporothrix stenoceras</name>
    <dbReference type="NCBI Taxonomy" id="5173"/>
    <lineage>
        <taxon>Eukaryota</taxon>
        <taxon>Fungi</taxon>
        <taxon>Dikarya</taxon>
        <taxon>Ascomycota</taxon>
        <taxon>Pezizomycotina</taxon>
        <taxon>Sordariomycetes</taxon>
        <taxon>Sordariomycetidae</taxon>
        <taxon>Ophiostomatales</taxon>
        <taxon>Ophiostomataceae</taxon>
        <taxon>Sporothrix</taxon>
    </lineage>
</organism>
<dbReference type="InterPro" id="IPR036465">
    <property type="entry name" value="vWFA_dom_sf"/>
</dbReference>
<evidence type="ECO:0000259" key="4">
    <source>
        <dbReference type="Pfam" id="PF02816"/>
    </source>
</evidence>
<protein>
    <recommendedName>
        <fullName evidence="4">Alpha-type protein kinase domain-containing protein</fullName>
    </recommendedName>
</protein>